<evidence type="ECO:0000313" key="2">
    <source>
        <dbReference type="EMBL" id="OGK00191.1"/>
    </source>
</evidence>
<organism evidence="2 3">
    <name type="scientific">Candidatus Raymondbacteria bacterium RIFOXYD12_FULL_49_13</name>
    <dbReference type="NCBI Taxonomy" id="1817890"/>
    <lineage>
        <taxon>Bacteria</taxon>
        <taxon>Raymondiibacteriota</taxon>
    </lineage>
</organism>
<dbReference type="AlphaFoldDB" id="A0A1F7F0M6"/>
<accession>A0A1F7F0M6</accession>
<gene>
    <name evidence="2" type="ORF">A2519_20480</name>
</gene>
<reference evidence="2 3" key="1">
    <citation type="journal article" date="2016" name="Nat. Commun.">
        <title>Thousands of microbial genomes shed light on interconnected biogeochemical processes in an aquifer system.</title>
        <authorList>
            <person name="Anantharaman K."/>
            <person name="Brown C.T."/>
            <person name="Hug L.A."/>
            <person name="Sharon I."/>
            <person name="Castelle C.J."/>
            <person name="Probst A.J."/>
            <person name="Thomas B.C."/>
            <person name="Singh A."/>
            <person name="Wilkins M.J."/>
            <person name="Karaoz U."/>
            <person name="Brodie E.L."/>
            <person name="Williams K.H."/>
            <person name="Hubbard S.S."/>
            <person name="Banfield J.F."/>
        </authorList>
    </citation>
    <scope>NUCLEOTIDE SEQUENCE [LARGE SCALE GENOMIC DNA]</scope>
</reference>
<evidence type="ECO:0000313" key="3">
    <source>
        <dbReference type="Proteomes" id="UP000179243"/>
    </source>
</evidence>
<feature type="region of interest" description="Disordered" evidence="1">
    <location>
        <begin position="91"/>
        <end position="126"/>
    </location>
</feature>
<dbReference type="EMBL" id="MFYX01000152">
    <property type="protein sequence ID" value="OGK00191.1"/>
    <property type="molecule type" value="Genomic_DNA"/>
</dbReference>
<comment type="caution">
    <text evidence="2">The sequence shown here is derived from an EMBL/GenBank/DDBJ whole genome shotgun (WGS) entry which is preliminary data.</text>
</comment>
<feature type="compositionally biased region" description="Low complexity" evidence="1">
    <location>
        <begin position="96"/>
        <end position="111"/>
    </location>
</feature>
<sequence length="168" mass="18175">MEVSQLDSKTEYALALSSNYRNRMQGLIGSIGSVTSSYGISADLMYKIYDFKAISGSVAKAYYDKMAVAEEEDATSLAKQLEDLKAEKAALEKEAAATSEDTTDASAATDESAADETATEPALPAYQTQMADGKGYDYEAVKKYYDEIAAFYSTHSSYESYSPIDVTA</sequence>
<proteinExistence type="predicted"/>
<name>A0A1F7F0M6_UNCRA</name>
<evidence type="ECO:0000256" key="1">
    <source>
        <dbReference type="SAM" id="MobiDB-lite"/>
    </source>
</evidence>
<dbReference type="Proteomes" id="UP000179243">
    <property type="component" value="Unassembled WGS sequence"/>
</dbReference>
<protein>
    <submittedName>
        <fullName evidence="2">Uncharacterized protein</fullName>
    </submittedName>
</protein>